<dbReference type="Pfam" id="PF08780">
    <property type="entry name" value="NTase_sub_bind"/>
    <property type="match status" value="1"/>
</dbReference>
<dbReference type="SUPFAM" id="SSF81593">
    <property type="entry name" value="Nucleotidyltransferase substrate binding subunit/domain"/>
    <property type="match status" value="1"/>
</dbReference>
<dbReference type="EMBL" id="FOUF01000012">
    <property type="protein sequence ID" value="SFM29531.1"/>
    <property type="molecule type" value="Genomic_DNA"/>
</dbReference>
<name>A0A1I4PNM7_9PROT</name>
<dbReference type="InterPro" id="IPR010235">
    <property type="entry name" value="HepT"/>
</dbReference>
<dbReference type="STRING" id="52442.SAMN05421880_11215"/>
<proteinExistence type="predicted"/>
<sequence length="133" mass="15645">MDRDRLQERIADYLKAVRQLEKAVRQPEDEFIRDSVIQRFRFTYELAWKMLKLQLEAEAIMAATPRQVLQEALQAGFMHDGNAWSQLQSRRNLTSHTYDETLAKEIYQYIVKQGLPLFQQLAAEVGTWQTKLA</sequence>
<organism evidence="1 2">
    <name type="scientific">Nitrosomonas nitrosa</name>
    <dbReference type="NCBI Taxonomy" id="52442"/>
    <lineage>
        <taxon>Bacteria</taxon>
        <taxon>Pseudomonadati</taxon>
        <taxon>Pseudomonadota</taxon>
        <taxon>Betaproteobacteria</taxon>
        <taxon>Nitrosomonadales</taxon>
        <taxon>Nitrosomonadaceae</taxon>
        <taxon>Nitrosomonas</taxon>
    </lineage>
</organism>
<dbReference type="OrthoDB" id="9810452at2"/>
<reference evidence="1 2" key="1">
    <citation type="submission" date="2016-10" db="EMBL/GenBank/DDBJ databases">
        <authorList>
            <person name="de Groot N.N."/>
        </authorList>
    </citation>
    <scope>NUCLEOTIDE SEQUENCE [LARGE SCALE GENOMIC DNA]</scope>
    <source>
        <strain evidence="1 2">Nm146</strain>
    </source>
</reference>
<dbReference type="GO" id="GO:0016740">
    <property type="term" value="F:transferase activity"/>
    <property type="evidence" value="ECO:0007669"/>
    <property type="project" value="UniProtKB-KW"/>
</dbReference>
<evidence type="ECO:0000313" key="1">
    <source>
        <dbReference type="EMBL" id="SFM29531.1"/>
    </source>
</evidence>
<accession>A0A1I4PNM7</accession>
<dbReference type="RefSeq" id="WP_090668290.1">
    <property type="nucleotide sequence ID" value="NZ_FOUF01000012.1"/>
</dbReference>
<dbReference type="Gene3D" id="1.20.120.330">
    <property type="entry name" value="Nucleotidyltransferases domain 2"/>
    <property type="match status" value="1"/>
</dbReference>
<gene>
    <name evidence="1" type="ORF">SAMN05421880_11215</name>
</gene>
<evidence type="ECO:0000313" key="2">
    <source>
        <dbReference type="Proteomes" id="UP000199561"/>
    </source>
</evidence>
<dbReference type="AlphaFoldDB" id="A0A1I4PNM7"/>
<keyword evidence="2" id="KW-1185">Reference proteome</keyword>
<protein>
    <submittedName>
        <fullName evidence="1">Nucleotidyltransferase substrate binding protein, HI0074 family</fullName>
    </submittedName>
</protein>
<dbReference type="Proteomes" id="UP000199561">
    <property type="component" value="Unassembled WGS sequence"/>
</dbReference>
<keyword evidence="1" id="KW-0808">Transferase</keyword>
<dbReference type="NCBIfam" id="TIGR01987">
    <property type="entry name" value="HI0074"/>
    <property type="match status" value="1"/>
</dbReference>